<keyword evidence="4" id="KW-0418">Kinase</keyword>
<keyword evidence="3" id="KW-0547">Nucleotide-binding</keyword>
<dbReference type="GO" id="GO:0004674">
    <property type="term" value="F:protein serine/threonine kinase activity"/>
    <property type="evidence" value="ECO:0007669"/>
    <property type="project" value="UniProtKB-KW"/>
</dbReference>
<proteinExistence type="inferred from homology"/>
<evidence type="ECO:0008006" key="6">
    <source>
        <dbReference type="Google" id="ProtNLM"/>
    </source>
</evidence>
<reference evidence="5" key="1">
    <citation type="submission" date="2015-10" db="EMBL/GenBank/DDBJ databases">
        <authorList>
            <person name="Gilbert D.G."/>
        </authorList>
    </citation>
    <scope>NUCLEOTIDE SEQUENCE</scope>
</reference>
<dbReference type="PANTHER" id="PTHR31756:SF3">
    <property type="entry name" value="PYRUVATE, PHOSPHATE DIKINASE REGULATORY PROTEIN 1, CHLOROPLASTIC"/>
    <property type="match status" value="1"/>
</dbReference>
<protein>
    <recommendedName>
        <fullName evidence="6">Phosphoenolpyruvate synthase regulatory protein</fullName>
    </recommendedName>
</protein>
<evidence type="ECO:0000256" key="3">
    <source>
        <dbReference type="ARBA" id="ARBA00022741"/>
    </source>
</evidence>
<accession>A0A160TW92</accession>
<organism evidence="5">
    <name type="scientific">hydrothermal vent metagenome</name>
    <dbReference type="NCBI Taxonomy" id="652676"/>
    <lineage>
        <taxon>unclassified sequences</taxon>
        <taxon>metagenomes</taxon>
        <taxon>ecological metagenomes</taxon>
    </lineage>
</organism>
<dbReference type="PANTHER" id="PTHR31756">
    <property type="entry name" value="PYRUVATE, PHOSPHATE DIKINASE REGULATORY PROTEIN 1, CHLOROPLASTIC"/>
    <property type="match status" value="1"/>
</dbReference>
<evidence type="ECO:0000256" key="2">
    <source>
        <dbReference type="ARBA" id="ARBA00022679"/>
    </source>
</evidence>
<dbReference type="EMBL" id="CZRL01000124">
    <property type="protein sequence ID" value="CUS55243.1"/>
    <property type="molecule type" value="Genomic_DNA"/>
</dbReference>
<dbReference type="InterPro" id="IPR005177">
    <property type="entry name" value="Kinase-pyrophosphorylase"/>
</dbReference>
<dbReference type="GO" id="GO:0005524">
    <property type="term" value="F:ATP binding"/>
    <property type="evidence" value="ECO:0007669"/>
    <property type="project" value="InterPro"/>
</dbReference>
<keyword evidence="1" id="KW-0723">Serine/threonine-protein kinase</keyword>
<evidence type="ECO:0000256" key="4">
    <source>
        <dbReference type="ARBA" id="ARBA00022777"/>
    </source>
</evidence>
<dbReference type="InterPro" id="IPR026530">
    <property type="entry name" value="PSRP"/>
</dbReference>
<gene>
    <name evidence="5" type="ORF">MGWOODY_XGa462</name>
</gene>
<dbReference type="HAMAP" id="MF_01062">
    <property type="entry name" value="PSRP"/>
    <property type="match status" value="1"/>
</dbReference>
<dbReference type="AlphaFoldDB" id="A0A160TW92"/>
<sequence length="274" mass="31083">MSKRTVFVVSDRTGITAEVLSHSLLTQFPDVKFHTRALPFIDTPEKMVHVVREINEAADNDNARPLIFATFVSPQLFEGIRQARGFFVDLFGTFLKPLETELQSASSHQIGHSHGVVDRDRYTSRISAVHYAMDCDDGVSIDDYNKADLIILGVSRTGKTPVCLYLAIHFGLFCANYPLTEEDFNDGALPAILQPFRARLFGLTIESERLCQIRTERRPDSRYSSRQQCEYELAQGQATFRRHSISFTDTTQMSIEEIGTTILQKMKIRRELLG</sequence>
<name>A0A160TW92_9ZZZZ</name>
<dbReference type="NCBIfam" id="NF003742">
    <property type="entry name" value="PRK05339.1"/>
    <property type="match status" value="1"/>
</dbReference>
<evidence type="ECO:0000256" key="1">
    <source>
        <dbReference type="ARBA" id="ARBA00022527"/>
    </source>
</evidence>
<evidence type="ECO:0000313" key="5">
    <source>
        <dbReference type="EMBL" id="CUS55243.1"/>
    </source>
</evidence>
<dbReference type="Pfam" id="PF03618">
    <property type="entry name" value="Kinase-PPPase"/>
    <property type="match status" value="1"/>
</dbReference>
<keyword evidence="2" id="KW-0808">Transferase</keyword>